<name>A0A6A6LKD5_HEVBR</name>
<dbReference type="PANTHER" id="PTHR31973">
    <property type="entry name" value="POLYPROTEIN, PUTATIVE-RELATED"/>
    <property type="match status" value="1"/>
</dbReference>
<feature type="compositionally biased region" description="Basic and acidic residues" evidence="1">
    <location>
        <begin position="233"/>
        <end position="251"/>
    </location>
</feature>
<gene>
    <name evidence="4" type="ORF">GH714_015588</name>
</gene>
<dbReference type="AlphaFoldDB" id="A0A6A6LKD5"/>
<sequence length="542" mass="61561">MHDEISFSLCIHHSGTLGEWRYYDGKTWTVHGLTWETMSMVRIDQMCQGLKIEGMLRYFWRQLGMDYREGLRSLSNETNIIEMCGQANIEGIIDLYVQHLTIDDLKKEFRQQEVTKKSKLTLEEIDETGGGLRRVVILHTRGTFDDLGSLNTERYDCLHTSANGDDIGEDIIRHDNESQMLNAKDDGIGQTVGNRSEVESQHDADVRNDNESQMPNVEDDGTEQAFGNSSKVESPHEPDRVASQGLDRDIQDDGNDDQSDYAPSDELLTDIEDSKDDDCCRFPNFNAENDMKDPTFQIGMLFKNRDEFKELAEHMALNIDAFRADPEWSINGLINRVKIDLSFTIGKMKAWRARDWALKTLNGDEKDHWLKGTHGGKLLSVVAIEPNDCIFPLAYVVVRIECGESWKWFLDMLKNDLQMHNSFSWTFISDKQKGLIGAVSELFPNVEHRFCVRHLYTNFRGRFKGKELKDLLWNIARARATSAETYEGNTRIIAQGQGQAKASNSEEASNSEKASHTSKGKGTLNAASKLKVRGGKAKEAHM</sequence>
<feature type="compositionally biased region" description="Low complexity" evidence="1">
    <location>
        <begin position="500"/>
        <end position="512"/>
    </location>
</feature>
<organism evidence="4 5">
    <name type="scientific">Hevea brasiliensis</name>
    <name type="common">Para rubber tree</name>
    <name type="synonym">Siphonia brasiliensis</name>
    <dbReference type="NCBI Taxonomy" id="3981"/>
    <lineage>
        <taxon>Eukaryota</taxon>
        <taxon>Viridiplantae</taxon>
        <taxon>Streptophyta</taxon>
        <taxon>Embryophyta</taxon>
        <taxon>Tracheophyta</taxon>
        <taxon>Spermatophyta</taxon>
        <taxon>Magnoliopsida</taxon>
        <taxon>eudicotyledons</taxon>
        <taxon>Gunneridae</taxon>
        <taxon>Pentapetalae</taxon>
        <taxon>rosids</taxon>
        <taxon>fabids</taxon>
        <taxon>Malpighiales</taxon>
        <taxon>Euphorbiaceae</taxon>
        <taxon>Crotonoideae</taxon>
        <taxon>Micrandreae</taxon>
        <taxon>Hevea</taxon>
    </lineage>
</organism>
<proteinExistence type="predicted"/>
<feature type="compositionally biased region" description="Basic and acidic residues" evidence="1">
    <location>
        <begin position="196"/>
        <end position="210"/>
    </location>
</feature>
<dbReference type="EMBL" id="JAAGAX010000010">
    <property type="protein sequence ID" value="KAF2300758.1"/>
    <property type="molecule type" value="Genomic_DNA"/>
</dbReference>
<feature type="domain" description="PB1-like" evidence="3">
    <location>
        <begin position="4"/>
        <end position="99"/>
    </location>
</feature>
<dbReference type="InterPro" id="IPR018289">
    <property type="entry name" value="MULE_transposase_dom"/>
</dbReference>
<evidence type="ECO:0000259" key="3">
    <source>
        <dbReference type="Pfam" id="PF26130"/>
    </source>
</evidence>
<feature type="domain" description="MULE transposase" evidence="2">
    <location>
        <begin position="370"/>
        <end position="458"/>
    </location>
</feature>
<dbReference type="Pfam" id="PF10551">
    <property type="entry name" value="MULE"/>
    <property type="match status" value="1"/>
</dbReference>
<comment type="caution">
    <text evidence="4">The sequence shown here is derived from an EMBL/GenBank/DDBJ whole genome shotgun (WGS) entry which is preliminary data.</text>
</comment>
<evidence type="ECO:0000259" key="2">
    <source>
        <dbReference type="Pfam" id="PF10551"/>
    </source>
</evidence>
<accession>A0A6A6LKD5</accession>
<dbReference type="PANTHER" id="PTHR31973:SF191">
    <property type="entry name" value="OS05G0489400 PROTEIN"/>
    <property type="match status" value="1"/>
</dbReference>
<evidence type="ECO:0000313" key="5">
    <source>
        <dbReference type="Proteomes" id="UP000467840"/>
    </source>
</evidence>
<dbReference type="Pfam" id="PF26130">
    <property type="entry name" value="PB1-like"/>
    <property type="match status" value="1"/>
</dbReference>
<evidence type="ECO:0000256" key="1">
    <source>
        <dbReference type="SAM" id="MobiDB-lite"/>
    </source>
</evidence>
<dbReference type="InterPro" id="IPR058594">
    <property type="entry name" value="PB1-like_dom_pln"/>
</dbReference>
<evidence type="ECO:0000313" key="4">
    <source>
        <dbReference type="EMBL" id="KAF2300758.1"/>
    </source>
</evidence>
<feature type="region of interest" description="Disordered" evidence="1">
    <location>
        <begin position="184"/>
        <end position="263"/>
    </location>
</feature>
<dbReference type="Proteomes" id="UP000467840">
    <property type="component" value="Chromosome 4"/>
</dbReference>
<feature type="region of interest" description="Disordered" evidence="1">
    <location>
        <begin position="497"/>
        <end position="542"/>
    </location>
</feature>
<keyword evidence="5" id="KW-1185">Reference proteome</keyword>
<protein>
    <submittedName>
        <fullName evidence="4">Uncharacterized protein</fullName>
    </submittedName>
</protein>
<reference evidence="4 5" key="1">
    <citation type="journal article" date="2020" name="Mol. Plant">
        <title>The Chromosome-Based Rubber Tree Genome Provides New Insights into Spurge Genome Evolution and Rubber Biosynthesis.</title>
        <authorList>
            <person name="Liu J."/>
            <person name="Shi C."/>
            <person name="Shi C.C."/>
            <person name="Li W."/>
            <person name="Zhang Q.J."/>
            <person name="Zhang Y."/>
            <person name="Li K."/>
            <person name="Lu H.F."/>
            <person name="Shi C."/>
            <person name="Zhu S.T."/>
            <person name="Xiao Z.Y."/>
            <person name="Nan H."/>
            <person name="Yue Y."/>
            <person name="Zhu X.G."/>
            <person name="Wu Y."/>
            <person name="Hong X.N."/>
            <person name="Fan G.Y."/>
            <person name="Tong Y."/>
            <person name="Zhang D."/>
            <person name="Mao C.L."/>
            <person name="Liu Y.L."/>
            <person name="Hao S.J."/>
            <person name="Liu W.Q."/>
            <person name="Lv M.Q."/>
            <person name="Zhang H.B."/>
            <person name="Liu Y."/>
            <person name="Hu-Tang G.R."/>
            <person name="Wang J.P."/>
            <person name="Wang J.H."/>
            <person name="Sun Y.H."/>
            <person name="Ni S.B."/>
            <person name="Chen W.B."/>
            <person name="Zhang X.C."/>
            <person name="Jiao Y.N."/>
            <person name="Eichler E.E."/>
            <person name="Li G.H."/>
            <person name="Liu X."/>
            <person name="Gao L.Z."/>
        </authorList>
    </citation>
    <scope>NUCLEOTIDE SEQUENCE [LARGE SCALE GENOMIC DNA]</scope>
    <source>
        <strain evidence="5">cv. GT1</strain>
        <tissue evidence="4">Leaf</tissue>
    </source>
</reference>